<dbReference type="Gene3D" id="1.10.10.10">
    <property type="entry name" value="Winged helix-like DNA-binding domain superfamily/Winged helix DNA-binding domain"/>
    <property type="match status" value="1"/>
</dbReference>
<feature type="domain" description="RNA polymerase sigma-70 region 2" evidence="6">
    <location>
        <begin position="15"/>
        <end position="81"/>
    </location>
</feature>
<dbReference type="AlphaFoldDB" id="A0A2H9VTQ9"/>
<dbReference type="InterPro" id="IPR007627">
    <property type="entry name" value="RNA_pol_sigma70_r2"/>
</dbReference>
<dbReference type="InterPro" id="IPR039425">
    <property type="entry name" value="RNA_pol_sigma-70-like"/>
</dbReference>
<accession>A0A2H9VTQ9</accession>
<proteinExistence type="inferred from homology"/>
<evidence type="ECO:0000259" key="6">
    <source>
        <dbReference type="Pfam" id="PF04542"/>
    </source>
</evidence>
<protein>
    <submittedName>
        <fullName evidence="8">RNA polymerase sigma-70 factor (ECF subfamily)</fullName>
    </submittedName>
</protein>
<dbReference type="NCBIfam" id="TIGR02937">
    <property type="entry name" value="sigma70-ECF"/>
    <property type="match status" value="1"/>
</dbReference>
<evidence type="ECO:0000256" key="3">
    <source>
        <dbReference type="ARBA" id="ARBA00023082"/>
    </source>
</evidence>
<reference evidence="8 9" key="1">
    <citation type="submission" date="2017-11" db="EMBL/GenBank/DDBJ databases">
        <title>Genomic Encyclopedia of Archaeal and Bacterial Type Strains, Phase II (KMG-II): From Individual Species to Whole Genera.</title>
        <authorList>
            <person name="Goeker M."/>
        </authorList>
    </citation>
    <scope>NUCLEOTIDE SEQUENCE [LARGE SCALE GENOMIC DNA]</scope>
    <source>
        <strain evidence="8 9">DSM 28175</strain>
    </source>
</reference>
<evidence type="ECO:0000313" key="9">
    <source>
        <dbReference type="Proteomes" id="UP000242687"/>
    </source>
</evidence>
<dbReference type="SUPFAM" id="SSF88659">
    <property type="entry name" value="Sigma3 and sigma4 domains of RNA polymerase sigma factors"/>
    <property type="match status" value="1"/>
</dbReference>
<dbReference type="GO" id="GO:0016987">
    <property type="term" value="F:sigma factor activity"/>
    <property type="evidence" value="ECO:0007669"/>
    <property type="project" value="UniProtKB-KW"/>
</dbReference>
<dbReference type="InterPro" id="IPR013249">
    <property type="entry name" value="RNA_pol_sigma70_r4_t2"/>
</dbReference>
<dbReference type="InterPro" id="IPR013324">
    <property type="entry name" value="RNA_pol_sigma_r3/r4-like"/>
</dbReference>
<name>A0A2H9VTQ9_9SPHI</name>
<dbReference type="OrthoDB" id="9798255at2"/>
<evidence type="ECO:0000256" key="1">
    <source>
        <dbReference type="ARBA" id="ARBA00010641"/>
    </source>
</evidence>
<dbReference type="InterPro" id="IPR014284">
    <property type="entry name" value="RNA_pol_sigma-70_dom"/>
</dbReference>
<feature type="domain" description="RNA polymerase sigma factor 70 region 4 type 2" evidence="7">
    <location>
        <begin position="113"/>
        <end position="164"/>
    </location>
</feature>
<keyword evidence="5" id="KW-0804">Transcription</keyword>
<dbReference type="Pfam" id="PF08281">
    <property type="entry name" value="Sigma70_r4_2"/>
    <property type="match status" value="1"/>
</dbReference>
<evidence type="ECO:0000256" key="4">
    <source>
        <dbReference type="ARBA" id="ARBA00023125"/>
    </source>
</evidence>
<evidence type="ECO:0000256" key="5">
    <source>
        <dbReference type="ARBA" id="ARBA00023163"/>
    </source>
</evidence>
<dbReference type="GO" id="GO:0003677">
    <property type="term" value="F:DNA binding"/>
    <property type="evidence" value="ECO:0007669"/>
    <property type="project" value="UniProtKB-KW"/>
</dbReference>
<dbReference type="SUPFAM" id="SSF88946">
    <property type="entry name" value="Sigma2 domain of RNA polymerase sigma factors"/>
    <property type="match status" value="1"/>
</dbReference>
<evidence type="ECO:0000256" key="2">
    <source>
        <dbReference type="ARBA" id="ARBA00023015"/>
    </source>
</evidence>
<keyword evidence="3" id="KW-0731">Sigma factor</keyword>
<organism evidence="8 9">
    <name type="scientific">Mucilaginibacter auburnensis</name>
    <dbReference type="NCBI Taxonomy" id="1457233"/>
    <lineage>
        <taxon>Bacteria</taxon>
        <taxon>Pseudomonadati</taxon>
        <taxon>Bacteroidota</taxon>
        <taxon>Sphingobacteriia</taxon>
        <taxon>Sphingobacteriales</taxon>
        <taxon>Sphingobacteriaceae</taxon>
        <taxon>Mucilaginibacter</taxon>
    </lineage>
</organism>
<dbReference type="Gene3D" id="1.10.1740.10">
    <property type="match status" value="1"/>
</dbReference>
<comment type="similarity">
    <text evidence="1">Belongs to the sigma-70 factor family. ECF subfamily.</text>
</comment>
<evidence type="ECO:0000313" key="8">
    <source>
        <dbReference type="EMBL" id="PJJ84201.1"/>
    </source>
</evidence>
<dbReference type="RefSeq" id="WP_100341328.1">
    <property type="nucleotide sequence ID" value="NZ_PGFJ01000001.1"/>
</dbReference>
<sequence>MLRVKAGNLDLMGLLFKRHHKMLFNFLYHMTYQRDVAEDMTQQVFYRMLKYRDSFTGSGEFTHWMYTIARNIIKDQGRKRKLPMAGEHIDDMVDQVPGHSHVEEAFEKKQAAEQLRNAMNTLSEGEREILSLSKFQELKNQEVAEILGISEGAVKVRLHRAMHQLKQIYLTTLNKERYEM</sequence>
<keyword evidence="9" id="KW-1185">Reference proteome</keyword>
<comment type="caution">
    <text evidence="8">The sequence shown here is derived from an EMBL/GenBank/DDBJ whole genome shotgun (WGS) entry which is preliminary data.</text>
</comment>
<dbReference type="PANTHER" id="PTHR43133">
    <property type="entry name" value="RNA POLYMERASE ECF-TYPE SIGMA FACTO"/>
    <property type="match status" value="1"/>
</dbReference>
<dbReference type="PANTHER" id="PTHR43133:SF52">
    <property type="entry name" value="ECF RNA POLYMERASE SIGMA FACTOR SIGL"/>
    <property type="match status" value="1"/>
</dbReference>
<evidence type="ECO:0000259" key="7">
    <source>
        <dbReference type="Pfam" id="PF08281"/>
    </source>
</evidence>
<dbReference type="InterPro" id="IPR013325">
    <property type="entry name" value="RNA_pol_sigma_r2"/>
</dbReference>
<gene>
    <name evidence="8" type="ORF">CLV57_1211</name>
</gene>
<dbReference type="EMBL" id="PGFJ01000001">
    <property type="protein sequence ID" value="PJJ84201.1"/>
    <property type="molecule type" value="Genomic_DNA"/>
</dbReference>
<dbReference type="Pfam" id="PF04542">
    <property type="entry name" value="Sigma70_r2"/>
    <property type="match status" value="1"/>
</dbReference>
<keyword evidence="2" id="KW-0805">Transcription regulation</keyword>
<dbReference type="GO" id="GO:0006352">
    <property type="term" value="P:DNA-templated transcription initiation"/>
    <property type="evidence" value="ECO:0007669"/>
    <property type="project" value="InterPro"/>
</dbReference>
<dbReference type="Proteomes" id="UP000242687">
    <property type="component" value="Unassembled WGS sequence"/>
</dbReference>
<dbReference type="CDD" id="cd06171">
    <property type="entry name" value="Sigma70_r4"/>
    <property type="match status" value="1"/>
</dbReference>
<dbReference type="InterPro" id="IPR036388">
    <property type="entry name" value="WH-like_DNA-bd_sf"/>
</dbReference>
<keyword evidence="4" id="KW-0238">DNA-binding</keyword>